<sequence>MRSTPRADRAGCSPCELATGMRPQGPIQKFFEKRRGTRFMDPGSCVADLHKSLETIHNKVREHLEAEIDVRLARAERSAGPNVALKVGDKVFLRMPPEKLGDEGVSRRLRPRARPQLLEVDKFVSAQAVILKDPDTAVS</sequence>
<accession>A0ABN9XN65</accession>
<organism evidence="2 3">
    <name type="scientific">Prorocentrum cordatum</name>
    <dbReference type="NCBI Taxonomy" id="2364126"/>
    <lineage>
        <taxon>Eukaryota</taxon>
        <taxon>Sar</taxon>
        <taxon>Alveolata</taxon>
        <taxon>Dinophyceae</taxon>
        <taxon>Prorocentrales</taxon>
        <taxon>Prorocentraceae</taxon>
        <taxon>Prorocentrum</taxon>
    </lineage>
</organism>
<evidence type="ECO:0000313" key="3">
    <source>
        <dbReference type="Proteomes" id="UP001189429"/>
    </source>
</evidence>
<dbReference type="EMBL" id="CAUYUJ010020649">
    <property type="protein sequence ID" value="CAK0899708.1"/>
    <property type="molecule type" value="Genomic_DNA"/>
</dbReference>
<reference evidence="2" key="1">
    <citation type="submission" date="2023-10" db="EMBL/GenBank/DDBJ databases">
        <authorList>
            <person name="Chen Y."/>
            <person name="Shah S."/>
            <person name="Dougan E. K."/>
            <person name="Thang M."/>
            <person name="Chan C."/>
        </authorList>
    </citation>
    <scope>NUCLEOTIDE SEQUENCE [LARGE SCALE GENOMIC DNA]</scope>
</reference>
<gene>
    <name evidence="2" type="ORF">PCOR1329_LOCUS77153</name>
</gene>
<name>A0ABN9XN65_9DINO</name>
<feature type="region of interest" description="Disordered" evidence="1">
    <location>
        <begin position="1"/>
        <end position="20"/>
    </location>
</feature>
<comment type="caution">
    <text evidence="2">The sequence shown here is derived from an EMBL/GenBank/DDBJ whole genome shotgun (WGS) entry which is preliminary data.</text>
</comment>
<evidence type="ECO:0000313" key="2">
    <source>
        <dbReference type="EMBL" id="CAK0899708.1"/>
    </source>
</evidence>
<keyword evidence="3" id="KW-1185">Reference proteome</keyword>
<protein>
    <submittedName>
        <fullName evidence="2">Uncharacterized protein</fullName>
    </submittedName>
</protein>
<dbReference type="Proteomes" id="UP001189429">
    <property type="component" value="Unassembled WGS sequence"/>
</dbReference>
<proteinExistence type="predicted"/>
<evidence type="ECO:0000256" key="1">
    <source>
        <dbReference type="SAM" id="MobiDB-lite"/>
    </source>
</evidence>